<protein>
    <submittedName>
        <fullName evidence="7">APC family permease</fullName>
    </submittedName>
</protein>
<feature type="compositionally biased region" description="Low complexity" evidence="5">
    <location>
        <begin position="516"/>
        <end position="525"/>
    </location>
</feature>
<feature type="transmembrane region" description="Helical" evidence="6">
    <location>
        <begin position="449"/>
        <end position="466"/>
    </location>
</feature>
<dbReference type="InterPro" id="IPR002293">
    <property type="entry name" value="AA/rel_permease1"/>
</dbReference>
<feature type="transmembrane region" description="Helical" evidence="6">
    <location>
        <begin position="307"/>
        <end position="332"/>
    </location>
</feature>
<comment type="caution">
    <text evidence="7">The sequence shown here is derived from an EMBL/GenBank/DDBJ whole genome shotgun (WGS) entry which is preliminary data.</text>
</comment>
<feature type="transmembrane region" description="Helical" evidence="6">
    <location>
        <begin position="76"/>
        <end position="95"/>
    </location>
</feature>
<feature type="transmembrane region" description="Helical" evidence="6">
    <location>
        <begin position="383"/>
        <end position="404"/>
    </location>
</feature>
<feature type="transmembrane region" description="Helical" evidence="6">
    <location>
        <begin position="353"/>
        <end position="371"/>
    </location>
</feature>
<evidence type="ECO:0000313" key="7">
    <source>
        <dbReference type="EMBL" id="MFC5721469.1"/>
    </source>
</evidence>
<evidence type="ECO:0000313" key="8">
    <source>
        <dbReference type="Proteomes" id="UP001596083"/>
    </source>
</evidence>
<gene>
    <name evidence="7" type="ORF">ACFP1Z_14955</name>
</gene>
<feature type="transmembrane region" description="Helical" evidence="6">
    <location>
        <begin position="416"/>
        <end position="437"/>
    </location>
</feature>
<proteinExistence type="predicted"/>
<comment type="subcellular location">
    <subcellularLocation>
        <location evidence="1">Membrane</location>
        <topology evidence="1">Multi-pass membrane protein</topology>
    </subcellularLocation>
</comment>
<evidence type="ECO:0000256" key="1">
    <source>
        <dbReference type="ARBA" id="ARBA00004141"/>
    </source>
</evidence>
<dbReference type="Proteomes" id="UP001596083">
    <property type="component" value="Unassembled WGS sequence"/>
</dbReference>
<keyword evidence="2 6" id="KW-0812">Transmembrane</keyword>
<dbReference type="PANTHER" id="PTHR11785">
    <property type="entry name" value="AMINO ACID TRANSPORTER"/>
    <property type="match status" value="1"/>
</dbReference>
<feature type="transmembrane region" description="Helical" evidence="6">
    <location>
        <begin position="214"/>
        <end position="232"/>
    </location>
</feature>
<dbReference type="EMBL" id="JBHSPB010000008">
    <property type="protein sequence ID" value="MFC5721469.1"/>
    <property type="molecule type" value="Genomic_DNA"/>
</dbReference>
<keyword evidence="4 6" id="KW-0472">Membrane</keyword>
<feature type="compositionally biased region" description="Gly residues" evidence="5">
    <location>
        <begin position="499"/>
        <end position="510"/>
    </location>
</feature>
<dbReference type="InterPro" id="IPR050598">
    <property type="entry name" value="AminoAcid_Transporter"/>
</dbReference>
<evidence type="ECO:0000256" key="5">
    <source>
        <dbReference type="SAM" id="MobiDB-lite"/>
    </source>
</evidence>
<feature type="region of interest" description="Disordered" evidence="5">
    <location>
        <begin position="489"/>
        <end position="525"/>
    </location>
</feature>
<evidence type="ECO:0000256" key="6">
    <source>
        <dbReference type="SAM" id="Phobius"/>
    </source>
</evidence>
<evidence type="ECO:0000256" key="2">
    <source>
        <dbReference type="ARBA" id="ARBA00022692"/>
    </source>
</evidence>
<dbReference type="PIRSF" id="PIRSF006060">
    <property type="entry name" value="AA_transporter"/>
    <property type="match status" value="1"/>
</dbReference>
<evidence type="ECO:0000256" key="3">
    <source>
        <dbReference type="ARBA" id="ARBA00022989"/>
    </source>
</evidence>
<organism evidence="7 8">
    <name type="scientific">Streptomyces gamaensis</name>
    <dbReference type="NCBI Taxonomy" id="1763542"/>
    <lineage>
        <taxon>Bacteria</taxon>
        <taxon>Bacillati</taxon>
        <taxon>Actinomycetota</taxon>
        <taxon>Actinomycetes</taxon>
        <taxon>Kitasatosporales</taxon>
        <taxon>Streptomycetaceae</taxon>
        <taxon>Streptomyces</taxon>
    </lineage>
</organism>
<keyword evidence="3 6" id="KW-1133">Transmembrane helix</keyword>
<dbReference type="Pfam" id="PF13520">
    <property type="entry name" value="AA_permease_2"/>
    <property type="match status" value="1"/>
</dbReference>
<keyword evidence="8" id="KW-1185">Reference proteome</keyword>
<evidence type="ECO:0000256" key="4">
    <source>
        <dbReference type="ARBA" id="ARBA00023136"/>
    </source>
</evidence>
<feature type="transmembrane region" description="Helical" evidence="6">
    <location>
        <begin position="253"/>
        <end position="275"/>
    </location>
</feature>
<feature type="transmembrane region" description="Helical" evidence="6">
    <location>
        <begin position="45"/>
        <end position="70"/>
    </location>
</feature>
<reference evidence="8" key="1">
    <citation type="journal article" date="2019" name="Int. J. Syst. Evol. Microbiol.">
        <title>The Global Catalogue of Microorganisms (GCM) 10K type strain sequencing project: providing services to taxonomists for standard genome sequencing and annotation.</title>
        <authorList>
            <consortium name="The Broad Institute Genomics Platform"/>
            <consortium name="The Broad Institute Genome Sequencing Center for Infectious Disease"/>
            <person name="Wu L."/>
            <person name="Ma J."/>
        </authorList>
    </citation>
    <scope>NUCLEOTIDE SEQUENCE [LARGE SCALE GENOMIC DNA]</scope>
    <source>
        <strain evidence="8">CGMCC 4.7304</strain>
    </source>
</reference>
<accession>A0ABW0YXX4</accession>
<dbReference type="PANTHER" id="PTHR11785:SF512">
    <property type="entry name" value="SOBREMESA, ISOFORM B"/>
    <property type="match status" value="1"/>
</dbReference>
<sequence>MAESAHGPSDQGAPPGGQRAGFVRSIGLFQATALNMSQMCGIGPFVTIPLMVAAFAGPQAVLGFVAGAVLALADGLVWAELGASLPGAGGSYVYLRQAFQYRTGKLMPFLFVWTAMLNIPLAMSTGVIGFVQYLGYLWPGMTPLQGDLTGLVLTVLVVALLWGRVEHMARLNVVLWCVMLASVVLVIVAAYTHFSPGRAFTYPAHAFELTSNHFWIGFAAGLTIGIYDYGGYWTSAYLGAEIKNPGRTLPRSIVYSILGIMVIYLLLQIGTLGVVDWQDMLDPDSAASSSVASAVLERTWGRGAANAVTVLILVTAVASLFTGLLGGSRVPYDAAREGVFFRPFGRLHRRHRFPVLALVVMGAVGGAGFLLGRHTDLQTIIQLLTTVMVLVQALAQILALSVLRRRQPGLRRPYRMWLYPLPSLVALVGWLVIYGYADKASPGRHPIEWSLAWVAAGCVAFVLWARHEKVWPFGPREISEEYLTGAGAADAAGDRGEGGEGSAGGGGGTDGEPDADPGGKAPAPV</sequence>
<feature type="transmembrane region" description="Helical" evidence="6">
    <location>
        <begin position="143"/>
        <end position="162"/>
    </location>
</feature>
<feature type="transmembrane region" description="Helical" evidence="6">
    <location>
        <begin position="174"/>
        <end position="194"/>
    </location>
</feature>
<feature type="transmembrane region" description="Helical" evidence="6">
    <location>
        <begin position="107"/>
        <end position="131"/>
    </location>
</feature>
<dbReference type="Gene3D" id="1.20.1740.10">
    <property type="entry name" value="Amino acid/polyamine transporter I"/>
    <property type="match status" value="1"/>
</dbReference>
<name>A0ABW0YXX4_9ACTN</name>
<dbReference type="RefSeq" id="WP_390316761.1">
    <property type="nucleotide sequence ID" value="NZ_JBHSPB010000008.1"/>
</dbReference>